<dbReference type="PANTHER" id="PTHR39475">
    <property type="entry name" value="CONIDIATION-SPECIFIC PROTEIN 6"/>
    <property type="match status" value="1"/>
</dbReference>
<dbReference type="AlphaFoldDB" id="A0A2G8SBZ2"/>
<evidence type="ECO:0000256" key="1">
    <source>
        <dbReference type="SAM" id="MobiDB-lite"/>
    </source>
</evidence>
<feature type="compositionally biased region" description="Basic and acidic residues" evidence="1">
    <location>
        <begin position="57"/>
        <end position="89"/>
    </location>
</feature>
<feature type="compositionally biased region" description="Basic residues" evidence="1">
    <location>
        <begin position="135"/>
        <end position="145"/>
    </location>
</feature>
<keyword evidence="3" id="KW-1185">Reference proteome</keyword>
<feature type="region of interest" description="Disordered" evidence="1">
    <location>
        <begin position="1"/>
        <end position="116"/>
    </location>
</feature>
<evidence type="ECO:0000313" key="2">
    <source>
        <dbReference type="EMBL" id="PIL31262.1"/>
    </source>
</evidence>
<name>A0A2G8SBZ2_9APHY</name>
<dbReference type="Proteomes" id="UP000230002">
    <property type="component" value="Unassembled WGS sequence"/>
</dbReference>
<dbReference type="OrthoDB" id="3358750at2759"/>
<dbReference type="PANTHER" id="PTHR39475:SF1">
    <property type="entry name" value="CONIDIATION-SPECIFIC PROTEIN 6"/>
    <property type="match status" value="1"/>
</dbReference>
<dbReference type="EMBL" id="AYKW01000012">
    <property type="protein sequence ID" value="PIL31262.1"/>
    <property type="molecule type" value="Genomic_DNA"/>
</dbReference>
<reference evidence="2 3" key="1">
    <citation type="journal article" date="2015" name="Sci. Rep.">
        <title>Chromosome-level genome map provides insights into diverse defense mechanisms in the medicinal fungus Ganoderma sinense.</title>
        <authorList>
            <person name="Zhu Y."/>
            <person name="Xu J."/>
            <person name="Sun C."/>
            <person name="Zhou S."/>
            <person name="Xu H."/>
            <person name="Nelson D.R."/>
            <person name="Qian J."/>
            <person name="Song J."/>
            <person name="Luo H."/>
            <person name="Xiang L."/>
            <person name="Li Y."/>
            <person name="Xu Z."/>
            <person name="Ji A."/>
            <person name="Wang L."/>
            <person name="Lu S."/>
            <person name="Hayward A."/>
            <person name="Sun W."/>
            <person name="Li X."/>
            <person name="Schwartz D.C."/>
            <person name="Wang Y."/>
            <person name="Chen S."/>
        </authorList>
    </citation>
    <scope>NUCLEOTIDE SEQUENCE [LARGE SCALE GENOMIC DNA]</scope>
    <source>
        <strain evidence="2 3">ZZ0214-1</strain>
    </source>
</reference>
<proteinExistence type="predicted"/>
<sequence length="145" mass="16094">MAAPKPKPTSGAMMSKVGNPQVYEDGDQRHAPGGERNQSPPHEQPEHLAGGLMNAHDILDPKDNRGGLHIREKHERKEEREAEEAERHKTVTNPLEPALKHGHKPSRGAQVDAQLQHEDEEALMAKGPYYGMSHNAKHKHVHGES</sequence>
<organism evidence="2 3">
    <name type="scientific">Ganoderma sinense ZZ0214-1</name>
    <dbReference type="NCBI Taxonomy" id="1077348"/>
    <lineage>
        <taxon>Eukaryota</taxon>
        <taxon>Fungi</taxon>
        <taxon>Dikarya</taxon>
        <taxon>Basidiomycota</taxon>
        <taxon>Agaricomycotina</taxon>
        <taxon>Agaricomycetes</taxon>
        <taxon>Polyporales</taxon>
        <taxon>Polyporaceae</taxon>
        <taxon>Ganoderma</taxon>
    </lineage>
</organism>
<feature type="region of interest" description="Disordered" evidence="1">
    <location>
        <begin position="126"/>
        <end position="145"/>
    </location>
</feature>
<gene>
    <name evidence="2" type="ORF">GSI_05960</name>
</gene>
<protein>
    <submittedName>
        <fullName evidence="2">Uncharacterized protein</fullName>
    </submittedName>
</protein>
<comment type="caution">
    <text evidence="2">The sequence shown here is derived from an EMBL/GenBank/DDBJ whole genome shotgun (WGS) entry which is preliminary data.</text>
</comment>
<accession>A0A2G8SBZ2</accession>
<evidence type="ECO:0000313" key="3">
    <source>
        <dbReference type="Proteomes" id="UP000230002"/>
    </source>
</evidence>